<reference evidence="2" key="1">
    <citation type="submission" date="2020-05" db="EMBL/GenBank/DDBJ databases">
        <authorList>
            <person name="Chiriac C."/>
            <person name="Salcher M."/>
            <person name="Ghai R."/>
            <person name="Kavagutti S V."/>
        </authorList>
    </citation>
    <scope>NUCLEOTIDE SEQUENCE</scope>
</reference>
<keyword evidence="1" id="KW-0812">Transmembrane</keyword>
<protein>
    <submittedName>
        <fullName evidence="2">Unannotated protein</fullName>
    </submittedName>
</protein>
<accession>A0A6J6H4S4</accession>
<feature type="transmembrane region" description="Helical" evidence="1">
    <location>
        <begin position="79"/>
        <end position="97"/>
    </location>
</feature>
<feature type="transmembrane region" description="Helical" evidence="1">
    <location>
        <begin position="118"/>
        <end position="138"/>
    </location>
</feature>
<keyword evidence="1" id="KW-1133">Transmembrane helix</keyword>
<feature type="transmembrane region" description="Helical" evidence="1">
    <location>
        <begin position="38"/>
        <end position="59"/>
    </location>
</feature>
<proteinExistence type="predicted"/>
<evidence type="ECO:0000313" key="2">
    <source>
        <dbReference type="EMBL" id="CAB4606305.1"/>
    </source>
</evidence>
<dbReference type="EMBL" id="CAEZUP010000026">
    <property type="protein sequence ID" value="CAB4606305.1"/>
    <property type="molecule type" value="Genomic_DNA"/>
</dbReference>
<feature type="transmembrane region" description="Helical" evidence="1">
    <location>
        <begin position="158"/>
        <end position="179"/>
    </location>
</feature>
<name>A0A6J6H4S4_9ZZZZ</name>
<dbReference type="Pfam" id="PF11139">
    <property type="entry name" value="SfLAP"/>
    <property type="match status" value="1"/>
</dbReference>
<keyword evidence="1" id="KW-0472">Membrane</keyword>
<feature type="transmembrane region" description="Helical" evidence="1">
    <location>
        <begin position="12"/>
        <end position="31"/>
    </location>
</feature>
<evidence type="ECO:0000256" key="1">
    <source>
        <dbReference type="SAM" id="Phobius"/>
    </source>
</evidence>
<sequence>MGELLSKVIPLSLGAAVSPTVLALILVILGGKRAVARGAAFTAGVFTVLAGLTAIGLTFSHNTSSNPANAEIARNIDGFAGILLLVLALTTILRTRLHRDDPADDTKPKPETNPSLHRAYLLGIVMMLVNFSTILLYLPAMREIGSSRVAFDEKTVAVIIAILITSVAATIPLLFRIVAPVPAERAFSSLHALVTRHQRQIGLVIEIGFGVYLLFKAVR</sequence>
<gene>
    <name evidence="2" type="ORF">UFOPK1835_00799</name>
</gene>
<dbReference type="AlphaFoldDB" id="A0A6J6H4S4"/>
<dbReference type="InterPro" id="IPR021315">
    <property type="entry name" value="Gap/Sap"/>
</dbReference>
<organism evidence="2">
    <name type="scientific">freshwater metagenome</name>
    <dbReference type="NCBI Taxonomy" id="449393"/>
    <lineage>
        <taxon>unclassified sequences</taxon>
        <taxon>metagenomes</taxon>
        <taxon>ecological metagenomes</taxon>
    </lineage>
</organism>